<evidence type="ECO:0000256" key="14">
    <source>
        <dbReference type="ARBA" id="ARBA00081013"/>
    </source>
</evidence>
<dbReference type="InterPro" id="IPR039049">
    <property type="entry name" value="ELOB"/>
</dbReference>
<feature type="domain" description="Ubiquitin-like" evidence="18">
    <location>
        <begin position="1"/>
        <end position="85"/>
    </location>
</feature>
<feature type="region of interest" description="Disordered" evidence="17">
    <location>
        <begin position="92"/>
        <end position="120"/>
    </location>
</feature>
<evidence type="ECO:0000256" key="7">
    <source>
        <dbReference type="ARBA" id="ARBA00023163"/>
    </source>
</evidence>
<evidence type="ECO:0000313" key="19">
    <source>
        <dbReference type="Proteomes" id="UP000504606"/>
    </source>
</evidence>
<evidence type="ECO:0000256" key="8">
    <source>
        <dbReference type="ARBA" id="ARBA00023242"/>
    </source>
</evidence>
<dbReference type="RefSeq" id="XP_026283972.1">
    <property type="nucleotide sequence ID" value="XM_026428187.2"/>
</dbReference>
<keyword evidence="3" id="KW-0597">Phosphoprotein</keyword>
<evidence type="ECO:0000256" key="12">
    <source>
        <dbReference type="ARBA" id="ARBA00076690"/>
    </source>
</evidence>
<proteinExistence type="inferred from homology"/>
<name>A0A6J1SRP4_FRAOC</name>
<evidence type="ECO:0000313" key="27">
    <source>
        <dbReference type="RefSeq" id="XP_052125856.1"/>
    </source>
</evidence>
<keyword evidence="7" id="KW-0804">Transcription</keyword>
<dbReference type="Pfam" id="PF00240">
    <property type="entry name" value="ubiquitin"/>
    <property type="match status" value="1"/>
</dbReference>
<evidence type="ECO:0000256" key="15">
    <source>
        <dbReference type="ARBA" id="ARBA00083653"/>
    </source>
</evidence>
<evidence type="ECO:0000256" key="3">
    <source>
        <dbReference type="ARBA" id="ARBA00022553"/>
    </source>
</evidence>
<dbReference type="GO" id="GO:0006368">
    <property type="term" value="P:transcription elongation by RNA polymerase II"/>
    <property type="evidence" value="ECO:0007669"/>
    <property type="project" value="InterPro"/>
</dbReference>
<accession>A0A6J1SRP4</accession>
<dbReference type="CDD" id="cd01788">
    <property type="entry name" value="Ubl_ElonginB"/>
    <property type="match status" value="1"/>
</dbReference>
<comment type="similarity">
    <text evidence="10">Belongs to the Elongin B family.</text>
</comment>
<evidence type="ECO:0000256" key="13">
    <source>
        <dbReference type="ARBA" id="ARBA00080438"/>
    </source>
</evidence>
<keyword evidence="6" id="KW-0805">Transcription regulation</keyword>
<keyword evidence="19" id="KW-1185">Reference proteome</keyword>
<dbReference type="PROSITE" id="PS50053">
    <property type="entry name" value="UBIQUITIN_2"/>
    <property type="match status" value="1"/>
</dbReference>
<dbReference type="RefSeq" id="XP_052125856.1">
    <property type="nucleotide sequence ID" value="XM_052269896.1"/>
</dbReference>
<gene>
    <name evidence="20 21 22 23 24 25 26 27" type="primary">LOC127748591</name>
</gene>
<evidence type="ECO:0000256" key="16">
    <source>
        <dbReference type="ARBA" id="ARBA00093515"/>
    </source>
</evidence>
<dbReference type="GO" id="GO:0070449">
    <property type="term" value="C:elongin complex"/>
    <property type="evidence" value="ECO:0007669"/>
    <property type="project" value="InterPro"/>
</dbReference>
<evidence type="ECO:0000313" key="26">
    <source>
        <dbReference type="RefSeq" id="XP_052125855.1"/>
    </source>
</evidence>
<dbReference type="RefSeq" id="XP_052125855.1">
    <property type="nucleotide sequence ID" value="XM_052269895.1"/>
</dbReference>
<evidence type="ECO:0000256" key="4">
    <source>
        <dbReference type="ARBA" id="ARBA00022786"/>
    </source>
</evidence>
<evidence type="ECO:0000313" key="25">
    <source>
        <dbReference type="RefSeq" id="XP_026283974.1"/>
    </source>
</evidence>
<comment type="pathway">
    <text evidence="2">Protein modification; protein ubiquitination.</text>
</comment>
<protein>
    <recommendedName>
        <fullName evidence="11">Elongin-B</fullName>
    </recommendedName>
    <alternativeName>
        <fullName evidence="14">Elongin 18 kDa subunit</fullName>
    </alternativeName>
    <alternativeName>
        <fullName evidence="12">RNA polymerase II transcription factor SIII subunit B</fullName>
    </alternativeName>
    <alternativeName>
        <fullName evidence="15">SIII p18</fullName>
    </alternativeName>
    <alternativeName>
        <fullName evidence="13">Transcription elongation factor B polypeptide 2</fullName>
    </alternativeName>
</protein>
<dbReference type="FunFam" id="3.10.20.90:FF:000108">
    <property type="entry name" value="Elongin-B"/>
    <property type="match status" value="1"/>
</dbReference>
<evidence type="ECO:0000256" key="9">
    <source>
        <dbReference type="ARBA" id="ARBA00054216"/>
    </source>
</evidence>
<evidence type="ECO:0000256" key="2">
    <source>
        <dbReference type="ARBA" id="ARBA00004906"/>
    </source>
</evidence>
<evidence type="ECO:0000313" key="23">
    <source>
        <dbReference type="RefSeq" id="XP_026283972.1"/>
    </source>
</evidence>
<evidence type="ECO:0000313" key="24">
    <source>
        <dbReference type="RefSeq" id="XP_026283973.1"/>
    </source>
</evidence>
<evidence type="ECO:0000256" key="5">
    <source>
        <dbReference type="ARBA" id="ARBA00022990"/>
    </source>
</evidence>
<sequence length="120" mass="13456">MDVYLMIRRKKLTIFTDAKESTTVLQLKKMIQGITKFAPENQQLYSKDNELMEEGKSLLDCGITANSAKAQSPAQVNLAVRDESGQFESLDLTQYSSPPDLPDVMKVQEPNGSDERLTSR</sequence>
<dbReference type="RefSeq" id="XP_026283974.1">
    <property type="nucleotide sequence ID" value="XM_026428189.2"/>
</dbReference>
<dbReference type="RefSeq" id="XP_026283971.1">
    <property type="nucleotide sequence ID" value="XM_026428186.2"/>
</dbReference>
<keyword evidence="8" id="KW-0539">Nucleus</keyword>
<evidence type="ECO:0000256" key="10">
    <source>
        <dbReference type="ARBA" id="ARBA00060803"/>
    </source>
</evidence>
<dbReference type="RefSeq" id="XP_026283973.1">
    <property type="nucleotide sequence ID" value="XM_026428188.2"/>
</dbReference>
<dbReference type="PANTHER" id="PTHR13248">
    <property type="entry name" value="TRANSCRIPTION ELONGATION FACTOR B POLYPEPTIDE 2"/>
    <property type="match status" value="1"/>
</dbReference>
<dbReference type="GO" id="GO:0030891">
    <property type="term" value="C:VCB complex"/>
    <property type="evidence" value="ECO:0007669"/>
    <property type="project" value="InterPro"/>
</dbReference>
<organism evidence="19 20">
    <name type="scientific">Frankliniella occidentalis</name>
    <name type="common">Western flower thrips</name>
    <name type="synonym">Euthrips occidentalis</name>
    <dbReference type="NCBI Taxonomy" id="133901"/>
    <lineage>
        <taxon>Eukaryota</taxon>
        <taxon>Metazoa</taxon>
        <taxon>Ecdysozoa</taxon>
        <taxon>Arthropoda</taxon>
        <taxon>Hexapoda</taxon>
        <taxon>Insecta</taxon>
        <taxon>Pterygota</taxon>
        <taxon>Neoptera</taxon>
        <taxon>Paraneoptera</taxon>
        <taxon>Thysanoptera</taxon>
        <taxon>Terebrantia</taxon>
        <taxon>Thripoidea</taxon>
        <taxon>Thripidae</taxon>
        <taxon>Frankliniella</taxon>
    </lineage>
</organism>
<dbReference type="PANTHER" id="PTHR13248:SF4">
    <property type="entry name" value="ELONGIN B"/>
    <property type="match status" value="1"/>
</dbReference>
<comment type="function">
    <text evidence="9">SIII, also known as elongin, is a general transcription elongation factor that increases the RNA polymerase II transcription elongation past template-encoded arresting sites. Subunit A is transcriptionally active and its transcription activity is strongly enhanced by binding to the dimeric complex of the SIII regulatory subunits B and C (elongin BC complex). In embryonic stem cells, the elongin BC complex is recruited by EPOP to Polycomb group (PcG) target genes in order generate genomic region that display both active and repressive chromatin properties, an important feature of pluripotent stem cells.</text>
</comment>
<dbReference type="RefSeq" id="XP_026283969.1">
    <property type="nucleotide sequence ID" value="XM_026428184.2"/>
</dbReference>
<evidence type="ECO:0000256" key="11">
    <source>
        <dbReference type="ARBA" id="ARBA00074516"/>
    </source>
</evidence>
<evidence type="ECO:0000313" key="20">
    <source>
        <dbReference type="RefSeq" id="XP_026283969.1"/>
    </source>
</evidence>
<dbReference type="InterPro" id="IPR029071">
    <property type="entry name" value="Ubiquitin-like_domsf"/>
</dbReference>
<dbReference type="RefSeq" id="XP_026283970.1">
    <property type="nucleotide sequence ID" value="XM_026428185.2"/>
</dbReference>
<evidence type="ECO:0000256" key="17">
    <source>
        <dbReference type="SAM" id="MobiDB-lite"/>
    </source>
</evidence>
<comment type="subunit">
    <text evidence="16">Heterotrimer of an A (ELOA, ELOA2 or ELOA3P), ELOB and ELOC subunit. The elongin BC complex interacts with EPOP; leading to recruit the elongin BC complex to Polycomb group (PcG) target genes, thereby restricting excessive activity of the PRC2/EED-EZH2 complex. Component of multiple cullin-RING E3 ubiquitin-protein ligase complexes composed of Elongin BC (ELOB and ELOC), a cullin (either CUL2 or CUL5), a catalytic subunit (either RBX1 or RNF7/RBX2), as well as a substrate adapter protein that can be either ASB2, ASB9, ASB11, KLHDC2, KLHDC3, KLHDC10, APPBP2, FEM1A, FEM1B, FEM1C, LRR1, PCMTD1, SOCS1, SOCS2, SOCS5, SPSB1, SPSB3, ELOA, VHL, WSB1 or RAB40C. As part of the Elongin BC E3 ubiquitin ligase complex; interacts with NRBP1. May also interact with DCUN1D1, DCUN1D2, DCUN1D3 and DCUN1D5. May form oligomers as a KLHDC2/KLHDC3-ELOB-ELOC complex; this interaction is autoinhibitory for the E3 ligase complex as the substrate-binding site of KLHDC2/KLHDC3 is blocked in the oligomer.</text>
</comment>
<evidence type="ECO:0000313" key="21">
    <source>
        <dbReference type="RefSeq" id="XP_026283970.1"/>
    </source>
</evidence>
<evidence type="ECO:0000313" key="22">
    <source>
        <dbReference type="RefSeq" id="XP_026283971.1"/>
    </source>
</evidence>
<evidence type="ECO:0000256" key="6">
    <source>
        <dbReference type="ARBA" id="ARBA00023015"/>
    </source>
</evidence>
<dbReference type="OrthoDB" id="7537057at2759"/>
<reference evidence="20 21" key="1">
    <citation type="submission" date="2025-04" db="UniProtKB">
        <authorList>
            <consortium name="RefSeq"/>
        </authorList>
    </citation>
    <scope>IDENTIFICATION</scope>
    <source>
        <tissue evidence="20 21">Whole organism</tissue>
    </source>
</reference>
<evidence type="ECO:0000256" key="1">
    <source>
        <dbReference type="ARBA" id="ARBA00004123"/>
    </source>
</evidence>
<keyword evidence="5" id="KW-0007">Acetylation</keyword>
<evidence type="ECO:0000259" key="18">
    <source>
        <dbReference type="PROSITE" id="PS50053"/>
    </source>
</evidence>
<keyword evidence="4" id="KW-0833">Ubl conjugation pathway</keyword>
<comment type="subcellular location">
    <subcellularLocation>
        <location evidence="1">Nucleus</location>
    </subcellularLocation>
</comment>
<dbReference type="AlphaFoldDB" id="A0A6J1SRP4"/>
<dbReference type="Proteomes" id="UP000504606">
    <property type="component" value="Unplaced"/>
</dbReference>
<dbReference type="Gene3D" id="3.10.20.90">
    <property type="entry name" value="Phosphatidylinositol 3-kinase Catalytic Subunit, Chain A, domain 1"/>
    <property type="match status" value="1"/>
</dbReference>
<dbReference type="KEGG" id="foc:127748591"/>
<dbReference type="SUPFAM" id="SSF54236">
    <property type="entry name" value="Ubiquitin-like"/>
    <property type="match status" value="1"/>
</dbReference>
<dbReference type="GeneID" id="127748591"/>
<dbReference type="InterPro" id="IPR000626">
    <property type="entry name" value="Ubiquitin-like_dom"/>
</dbReference>